<evidence type="ECO:0000313" key="2">
    <source>
        <dbReference type="EMBL" id="GGK98285.1"/>
    </source>
</evidence>
<gene>
    <name evidence="2" type="ORF">GCM10010094_68950</name>
</gene>
<dbReference type="Proteomes" id="UP000637788">
    <property type="component" value="Unassembled WGS sequence"/>
</dbReference>
<protein>
    <submittedName>
        <fullName evidence="2">Uncharacterized protein</fullName>
    </submittedName>
</protein>
<dbReference type="RefSeq" id="WP_189325687.1">
    <property type="nucleotide sequence ID" value="NZ_BMPQ01000024.1"/>
</dbReference>
<organism evidence="2 3">
    <name type="scientific">Streptomyces flaveus</name>
    <dbReference type="NCBI Taxonomy" id="66370"/>
    <lineage>
        <taxon>Bacteria</taxon>
        <taxon>Bacillati</taxon>
        <taxon>Actinomycetota</taxon>
        <taxon>Actinomycetes</taxon>
        <taxon>Kitasatosporales</taxon>
        <taxon>Streptomycetaceae</taxon>
        <taxon>Streptomyces</taxon>
        <taxon>Streptomyces aurantiacus group</taxon>
    </lineage>
</organism>
<dbReference type="AlphaFoldDB" id="A0A917RAY5"/>
<feature type="region of interest" description="Disordered" evidence="1">
    <location>
        <begin position="1"/>
        <end position="56"/>
    </location>
</feature>
<proteinExistence type="predicted"/>
<name>A0A917RAY5_9ACTN</name>
<evidence type="ECO:0000256" key="1">
    <source>
        <dbReference type="SAM" id="MobiDB-lite"/>
    </source>
</evidence>
<dbReference type="EMBL" id="BMPQ01000024">
    <property type="protein sequence ID" value="GGK98285.1"/>
    <property type="molecule type" value="Genomic_DNA"/>
</dbReference>
<keyword evidence="3" id="KW-1185">Reference proteome</keyword>
<comment type="caution">
    <text evidence="2">The sequence shown here is derived from an EMBL/GenBank/DDBJ whole genome shotgun (WGS) entry which is preliminary data.</text>
</comment>
<reference evidence="2" key="2">
    <citation type="submission" date="2020-09" db="EMBL/GenBank/DDBJ databases">
        <authorList>
            <person name="Sun Q."/>
            <person name="Ohkuma M."/>
        </authorList>
    </citation>
    <scope>NUCLEOTIDE SEQUENCE</scope>
    <source>
        <strain evidence="2">JCM 3035</strain>
    </source>
</reference>
<reference evidence="2" key="1">
    <citation type="journal article" date="2014" name="Int. J. Syst. Evol. Microbiol.">
        <title>Complete genome sequence of Corynebacterium casei LMG S-19264T (=DSM 44701T), isolated from a smear-ripened cheese.</title>
        <authorList>
            <consortium name="US DOE Joint Genome Institute (JGI-PGF)"/>
            <person name="Walter F."/>
            <person name="Albersmeier A."/>
            <person name="Kalinowski J."/>
            <person name="Ruckert C."/>
        </authorList>
    </citation>
    <scope>NUCLEOTIDE SEQUENCE</scope>
    <source>
        <strain evidence="2">JCM 3035</strain>
    </source>
</reference>
<feature type="compositionally biased region" description="Low complexity" evidence="1">
    <location>
        <begin position="31"/>
        <end position="46"/>
    </location>
</feature>
<accession>A0A917RAY5</accession>
<evidence type="ECO:0000313" key="3">
    <source>
        <dbReference type="Proteomes" id="UP000637788"/>
    </source>
</evidence>
<sequence>MIGFAHSPPNLAAVDGEDELIDPALRKQKESPPVGSPPGEGTGVPTTKENVTDDQH</sequence>